<name>A0ACD5GQH4_9CYAN</name>
<sequence length="62" mass="7014">MGLKRTLSPSETWGFGFAGHLAFLSTAPIIAAELGWRSLWVWLPCVPIAMLLMFQVKRLIQR</sequence>
<organism evidence="1 2">
    <name type="scientific">Desertifilum tharense IPPAS B-1220</name>
    <dbReference type="NCBI Taxonomy" id="1781255"/>
    <lineage>
        <taxon>Bacteria</taxon>
        <taxon>Bacillati</taxon>
        <taxon>Cyanobacteriota</taxon>
        <taxon>Cyanophyceae</taxon>
        <taxon>Desertifilales</taxon>
        <taxon>Desertifilaceae</taxon>
        <taxon>Desertifilum</taxon>
    </lineage>
</organism>
<evidence type="ECO:0000313" key="2">
    <source>
        <dbReference type="Proteomes" id="UP000095472"/>
    </source>
</evidence>
<dbReference type="Proteomes" id="UP000095472">
    <property type="component" value="Chromosome"/>
</dbReference>
<reference evidence="1 2" key="1">
    <citation type="journal article" date="2016" name="Genome Announc.">
        <title>Draft Genome Sequence of the Thermotolerant Cyanobacterium Desertifilum sp. IPPAS B-1220.</title>
        <authorList>
            <person name="Mironov K.S."/>
            <person name="Sinetova M.A."/>
            <person name="Bolatkhan K."/>
            <person name="Zayadan B.K."/>
            <person name="Ustinova V.V."/>
            <person name="Kupriyanova E.V."/>
            <person name="Skrypnik A.N."/>
            <person name="Gogoleva N.E."/>
            <person name="Gogolev Y.V."/>
            <person name="Los D.A."/>
        </authorList>
    </citation>
    <scope>NUCLEOTIDE SEQUENCE [LARGE SCALE GENOMIC DNA]</scope>
    <source>
        <strain evidence="1 2">IPPAS B-1220</strain>
    </source>
</reference>
<gene>
    <name evidence="1" type="ORF">BH720_027490</name>
</gene>
<protein>
    <submittedName>
        <fullName evidence="1">Uncharacterized protein</fullName>
    </submittedName>
</protein>
<dbReference type="EMBL" id="CP182909">
    <property type="protein sequence ID" value="XPM63128.1"/>
    <property type="molecule type" value="Genomic_DNA"/>
</dbReference>
<evidence type="ECO:0000313" key="1">
    <source>
        <dbReference type="EMBL" id="XPM63128.1"/>
    </source>
</evidence>
<accession>A0ACD5GQH4</accession>
<keyword evidence="2" id="KW-1185">Reference proteome</keyword>
<proteinExistence type="predicted"/>